<comment type="caution">
    <text evidence="8">The sequence shown here is derived from an EMBL/GenBank/DDBJ whole genome shotgun (WGS) entry which is preliminary data.</text>
</comment>
<evidence type="ECO:0000259" key="6">
    <source>
        <dbReference type="Pfam" id="PF01782"/>
    </source>
</evidence>
<evidence type="ECO:0000256" key="4">
    <source>
        <dbReference type="ARBA" id="ARBA00023186"/>
    </source>
</evidence>
<evidence type="ECO:0000256" key="3">
    <source>
        <dbReference type="ARBA" id="ARBA00022552"/>
    </source>
</evidence>
<keyword evidence="1 5" id="KW-0963">Cytoplasm</keyword>
<name>A0ABN2LWT0_9MICO</name>
<comment type="domain">
    <text evidence="5">The PRC barrel domain binds ribosomal protein uS19.</text>
</comment>
<keyword evidence="2 5" id="KW-0690">Ribosome biogenesis</keyword>
<dbReference type="Gene3D" id="2.30.30.240">
    <property type="entry name" value="PRC-barrel domain"/>
    <property type="match status" value="1"/>
</dbReference>
<dbReference type="InterPro" id="IPR036976">
    <property type="entry name" value="RimM_N_sf"/>
</dbReference>
<dbReference type="Gene3D" id="2.40.30.60">
    <property type="entry name" value="RimM"/>
    <property type="match status" value="1"/>
</dbReference>
<evidence type="ECO:0000313" key="9">
    <source>
        <dbReference type="Proteomes" id="UP001499938"/>
    </source>
</evidence>
<dbReference type="InterPro" id="IPR009000">
    <property type="entry name" value="Transl_B-barrel_sf"/>
</dbReference>
<sequence>MTGEGANCAHPVQIPARTGQWDTSDVSVLVARIGKPHSLHGEVTVQLHSDDPEGRFVPGTVFATQAAPGTGVLKELTLRSARKHKEIWLLGFEEIPDRTGAESLRGTKLFADETTEAAEDDEGWYEDELLGLQVVSPAGEALGDVAGLDIGAAQDRLIVRLPDGVLAHIPFVEAIVPEVDIDGGRVVVDAPPGLLELAREQ</sequence>
<reference evidence="8 9" key="1">
    <citation type="journal article" date="2019" name="Int. J. Syst. Evol. Microbiol.">
        <title>The Global Catalogue of Microorganisms (GCM) 10K type strain sequencing project: providing services to taxonomists for standard genome sequencing and annotation.</title>
        <authorList>
            <consortium name="The Broad Institute Genomics Platform"/>
            <consortium name="The Broad Institute Genome Sequencing Center for Infectious Disease"/>
            <person name="Wu L."/>
            <person name="Ma J."/>
        </authorList>
    </citation>
    <scope>NUCLEOTIDE SEQUENCE [LARGE SCALE GENOMIC DNA]</scope>
    <source>
        <strain evidence="8 9">JCM 15592</strain>
    </source>
</reference>
<proteinExistence type="inferred from homology"/>
<keyword evidence="3 5" id="KW-0698">rRNA processing</keyword>
<feature type="domain" description="Ribosome maturation factor RimM PRC barrel" evidence="7">
    <location>
        <begin position="127"/>
        <end position="194"/>
    </location>
</feature>
<evidence type="ECO:0000313" key="8">
    <source>
        <dbReference type="EMBL" id="GAA1801646.1"/>
    </source>
</evidence>
<dbReference type="InterPro" id="IPR011033">
    <property type="entry name" value="PRC_barrel-like_sf"/>
</dbReference>
<evidence type="ECO:0000256" key="1">
    <source>
        <dbReference type="ARBA" id="ARBA00022490"/>
    </source>
</evidence>
<dbReference type="Pfam" id="PF24986">
    <property type="entry name" value="PRC_RimM"/>
    <property type="match status" value="1"/>
</dbReference>
<dbReference type="InterPro" id="IPR002676">
    <property type="entry name" value="RimM_N"/>
</dbReference>
<dbReference type="SUPFAM" id="SSF50447">
    <property type="entry name" value="Translation proteins"/>
    <property type="match status" value="1"/>
</dbReference>
<keyword evidence="9" id="KW-1185">Reference proteome</keyword>
<dbReference type="EMBL" id="BAAAPO010000042">
    <property type="protein sequence ID" value="GAA1801646.1"/>
    <property type="molecule type" value="Genomic_DNA"/>
</dbReference>
<dbReference type="Proteomes" id="UP001499938">
    <property type="component" value="Unassembled WGS sequence"/>
</dbReference>
<dbReference type="PANTHER" id="PTHR33692">
    <property type="entry name" value="RIBOSOME MATURATION FACTOR RIMM"/>
    <property type="match status" value="1"/>
</dbReference>
<accession>A0ABN2LWT0</accession>
<comment type="similarity">
    <text evidence="5">Belongs to the RimM family.</text>
</comment>
<evidence type="ECO:0000256" key="2">
    <source>
        <dbReference type="ARBA" id="ARBA00022517"/>
    </source>
</evidence>
<dbReference type="NCBIfam" id="TIGR02273">
    <property type="entry name" value="16S_RimM"/>
    <property type="match status" value="1"/>
</dbReference>
<evidence type="ECO:0000256" key="5">
    <source>
        <dbReference type="HAMAP-Rule" id="MF_00014"/>
    </source>
</evidence>
<feature type="domain" description="RimM N-terminal" evidence="6">
    <location>
        <begin position="30"/>
        <end position="114"/>
    </location>
</feature>
<gene>
    <name evidence="5 8" type="primary">rimM</name>
    <name evidence="8" type="ORF">GCM10009811_26790</name>
</gene>
<comment type="subunit">
    <text evidence="5">Binds ribosomal protein uS19.</text>
</comment>
<comment type="function">
    <text evidence="5">An accessory protein needed during the final step in the assembly of 30S ribosomal subunit, possibly for assembly of the head region. Essential for efficient processing of 16S rRNA. May be needed both before and after RbfA during the maturation of 16S rRNA. It has affinity for free ribosomal 30S subunits but not for 70S ribosomes.</text>
</comment>
<comment type="subcellular location">
    <subcellularLocation>
        <location evidence="5">Cytoplasm</location>
    </subcellularLocation>
</comment>
<dbReference type="SUPFAM" id="SSF50346">
    <property type="entry name" value="PRC-barrel domain"/>
    <property type="match status" value="1"/>
</dbReference>
<dbReference type="PANTHER" id="PTHR33692:SF1">
    <property type="entry name" value="RIBOSOME MATURATION FACTOR RIMM"/>
    <property type="match status" value="1"/>
</dbReference>
<dbReference type="InterPro" id="IPR011961">
    <property type="entry name" value="RimM"/>
</dbReference>
<evidence type="ECO:0000259" key="7">
    <source>
        <dbReference type="Pfam" id="PF24986"/>
    </source>
</evidence>
<keyword evidence="4 5" id="KW-0143">Chaperone</keyword>
<dbReference type="Pfam" id="PF01782">
    <property type="entry name" value="RimM"/>
    <property type="match status" value="1"/>
</dbReference>
<protein>
    <recommendedName>
        <fullName evidence="5">Ribosome maturation factor RimM</fullName>
    </recommendedName>
</protein>
<dbReference type="InterPro" id="IPR056792">
    <property type="entry name" value="PRC_RimM"/>
</dbReference>
<dbReference type="HAMAP" id="MF_00014">
    <property type="entry name" value="Ribosome_mat_RimM"/>
    <property type="match status" value="1"/>
</dbReference>
<organism evidence="8 9">
    <name type="scientific">Nostocoides veronense</name>
    <dbReference type="NCBI Taxonomy" id="330836"/>
    <lineage>
        <taxon>Bacteria</taxon>
        <taxon>Bacillati</taxon>
        <taxon>Actinomycetota</taxon>
        <taxon>Actinomycetes</taxon>
        <taxon>Micrococcales</taxon>
        <taxon>Intrasporangiaceae</taxon>
        <taxon>Nostocoides</taxon>
    </lineage>
</organism>